<feature type="compositionally biased region" description="Low complexity" evidence="1">
    <location>
        <begin position="214"/>
        <end position="231"/>
    </location>
</feature>
<reference evidence="2 3" key="1">
    <citation type="journal article" date="2022" name="Nat. Ecol. Evol.">
        <title>A masculinizing supergene underlies an exaggerated male reproductive morph in a spider.</title>
        <authorList>
            <person name="Hendrickx F."/>
            <person name="De Corte Z."/>
            <person name="Sonet G."/>
            <person name="Van Belleghem S.M."/>
            <person name="Kostlbacher S."/>
            <person name="Vangestel C."/>
        </authorList>
    </citation>
    <scope>NUCLEOTIDE SEQUENCE [LARGE SCALE GENOMIC DNA]</scope>
    <source>
        <strain evidence="2">W744_W776</strain>
    </source>
</reference>
<feature type="compositionally biased region" description="Acidic residues" evidence="1">
    <location>
        <begin position="117"/>
        <end position="127"/>
    </location>
</feature>
<sequence>MARAVINKRQPQLETLFPEHLALHRVLQETSTRSHSQVFPTLSTFSEVAEHKLSLSEDDKKHGLKLKWRLNPKMKEKVTNTENINNNRNNGNGNSAAAISTGDNGNVYAGPLPLNNEETDDDDEQEPNENIPSYNVPAPRPFNNGPVVTSGAGAWAGPLPNNNGALPNFDEILRNPFKMLSLNNGNGNSAGAINSGDRGVYAGPLPMNNGQIANNNERQPNYNQNIPNNNVPVRNNNVPIPYNNGQMVSYSSSSACALINGNWVCQNDRNNGNGNSAAAISTGNNGDVYAGPLTLNNEKTAHNNEPQPNEKIPSYNNVPVPIPFNNGQVVTGGAWAGPLPNNNGFIPNFDEILRNPFSMLNFPQRPQVPRN</sequence>
<comment type="caution">
    <text evidence="2">The sequence shown here is derived from an EMBL/GenBank/DDBJ whole genome shotgun (WGS) entry which is preliminary data.</text>
</comment>
<organism evidence="2 3">
    <name type="scientific">Oedothorax gibbosus</name>
    <dbReference type="NCBI Taxonomy" id="931172"/>
    <lineage>
        <taxon>Eukaryota</taxon>
        <taxon>Metazoa</taxon>
        <taxon>Ecdysozoa</taxon>
        <taxon>Arthropoda</taxon>
        <taxon>Chelicerata</taxon>
        <taxon>Arachnida</taxon>
        <taxon>Araneae</taxon>
        <taxon>Araneomorphae</taxon>
        <taxon>Entelegynae</taxon>
        <taxon>Araneoidea</taxon>
        <taxon>Linyphiidae</taxon>
        <taxon>Erigoninae</taxon>
        <taxon>Oedothorax</taxon>
    </lineage>
</organism>
<feature type="region of interest" description="Disordered" evidence="1">
    <location>
        <begin position="76"/>
        <end position="140"/>
    </location>
</feature>
<name>A0AAV6UYC6_9ARAC</name>
<dbReference type="EMBL" id="JAFNEN010000238">
    <property type="protein sequence ID" value="KAG8188516.1"/>
    <property type="molecule type" value="Genomic_DNA"/>
</dbReference>
<evidence type="ECO:0000256" key="1">
    <source>
        <dbReference type="SAM" id="MobiDB-lite"/>
    </source>
</evidence>
<keyword evidence="3" id="KW-1185">Reference proteome</keyword>
<feature type="compositionally biased region" description="Low complexity" evidence="1">
    <location>
        <begin position="80"/>
        <end position="102"/>
    </location>
</feature>
<dbReference type="Proteomes" id="UP000827092">
    <property type="component" value="Unassembled WGS sequence"/>
</dbReference>
<accession>A0AAV6UYC6</accession>
<protein>
    <submittedName>
        <fullName evidence="2">Uncharacterized protein</fullName>
    </submittedName>
</protein>
<dbReference type="AlphaFoldDB" id="A0AAV6UYC6"/>
<proteinExistence type="predicted"/>
<evidence type="ECO:0000313" key="3">
    <source>
        <dbReference type="Proteomes" id="UP000827092"/>
    </source>
</evidence>
<gene>
    <name evidence="2" type="ORF">JTE90_008081</name>
</gene>
<evidence type="ECO:0000313" key="2">
    <source>
        <dbReference type="EMBL" id="KAG8188516.1"/>
    </source>
</evidence>
<feature type="region of interest" description="Disordered" evidence="1">
    <location>
        <begin position="210"/>
        <end position="231"/>
    </location>
</feature>